<evidence type="ECO:0000256" key="1">
    <source>
        <dbReference type="SAM" id="MobiDB-lite"/>
    </source>
</evidence>
<feature type="compositionally biased region" description="Basic and acidic residues" evidence="1">
    <location>
        <begin position="55"/>
        <end position="75"/>
    </location>
</feature>
<organism evidence="2 3">
    <name type="scientific">Caerostris darwini</name>
    <dbReference type="NCBI Taxonomy" id="1538125"/>
    <lineage>
        <taxon>Eukaryota</taxon>
        <taxon>Metazoa</taxon>
        <taxon>Ecdysozoa</taxon>
        <taxon>Arthropoda</taxon>
        <taxon>Chelicerata</taxon>
        <taxon>Arachnida</taxon>
        <taxon>Araneae</taxon>
        <taxon>Araneomorphae</taxon>
        <taxon>Entelegynae</taxon>
        <taxon>Araneoidea</taxon>
        <taxon>Araneidae</taxon>
        <taxon>Caerostris</taxon>
    </lineage>
</organism>
<accession>A0AAV4NZJ3</accession>
<sequence length="163" mass="18483">MLFNKSSSRKLQAISPNWFIPHTVSSRYQRHIINPKYAQDDLRATNPTKPNSNDFRSHSLEDSRTRLRSVEKVDETPNSGSSERVSDFGIIIKIEPSGPLSHTSCGVGASRECQQEMCVMQEVVKSAIRPTSLFLPPRRANSGRFVFSRQICPLSRSIFCEQR</sequence>
<reference evidence="2 3" key="1">
    <citation type="submission" date="2021-06" db="EMBL/GenBank/DDBJ databases">
        <title>Caerostris darwini draft genome.</title>
        <authorList>
            <person name="Kono N."/>
            <person name="Arakawa K."/>
        </authorList>
    </citation>
    <scope>NUCLEOTIDE SEQUENCE [LARGE SCALE GENOMIC DNA]</scope>
</reference>
<evidence type="ECO:0000313" key="3">
    <source>
        <dbReference type="Proteomes" id="UP001054837"/>
    </source>
</evidence>
<dbReference type="EMBL" id="BPLQ01002227">
    <property type="protein sequence ID" value="GIX90163.1"/>
    <property type="molecule type" value="Genomic_DNA"/>
</dbReference>
<name>A0AAV4NZJ3_9ARAC</name>
<proteinExistence type="predicted"/>
<gene>
    <name evidence="2" type="ORF">CDAR_559191</name>
</gene>
<protein>
    <submittedName>
        <fullName evidence="2">Uncharacterized protein</fullName>
    </submittedName>
</protein>
<keyword evidence="3" id="KW-1185">Reference proteome</keyword>
<dbReference type="Proteomes" id="UP001054837">
    <property type="component" value="Unassembled WGS sequence"/>
</dbReference>
<comment type="caution">
    <text evidence="2">The sequence shown here is derived from an EMBL/GenBank/DDBJ whole genome shotgun (WGS) entry which is preliminary data.</text>
</comment>
<feature type="region of interest" description="Disordered" evidence="1">
    <location>
        <begin position="37"/>
        <end position="83"/>
    </location>
</feature>
<dbReference type="AlphaFoldDB" id="A0AAV4NZJ3"/>
<evidence type="ECO:0000313" key="2">
    <source>
        <dbReference type="EMBL" id="GIX90163.1"/>
    </source>
</evidence>
<feature type="compositionally biased region" description="Polar residues" evidence="1">
    <location>
        <begin position="45"/>
        <end position="54"/>
    </location>
</feature>